<evidence type="ECO:0000256" key="4">
    <source>
        <dbReference type="ARBA" id="ARBA00022792"/>
    </source>
</evidence>
<dbReference type="GeneID" id="30198691"/>
<keyword evidence="5 9" id="KW-0809">Transit peptide</keyword>
<dbReference type="STRING" id="683960.A0A1E3P6N3"/>
<dbReference type="GO" id="GO:0022900">
    <property type="term" value="P:electron transport chain"/>
    <property type="evidence" value="ECO:0007669"/>
    <property type="project" value="InterPro"/>
</dbReference>
<proteinExistence type="inferred from homology"/>
<keyword evidence="12" id="KW-1185">Reference proteome</keyword>
<dbReference type="EMBL" id="KV454209">
    <property type="protein sequence ID" value="ODQ60537.1"/>
    <property type="molecule type" value="Genomic_DNA"/>
</dbReference>
<feature type="compositionally biased region" description="Basic and acidic residues" evidence="10">
    <location>
        <begin position="1"/>
        <end position="20"/>
    </location>
</feature>
<evidence type="ECO:0000256" key="2">
    <source>
        <dbReference type="ARBA" id="ARBA00022448"/>
    </source>
</evidence>
<dbReference type="GO" id="GO:0005743">
    <property type="term" value="C:mitochondrial inner membrane"/>
    <property type="evidence" value="ECO:0007669"/>
    <property type="project" value="UniProtKB-SubCell"/>
</dbReference>
<evidence type="ECO:0000313" key="11">
    <source>
        <dbReference type="EMBL" id="ODQ60537.1"/>
    </source>
</evidence>
<keyword evidence="7 9" id="KW-0496">Mitochondrion</keyword>
<evidence type="ECO:0000256" key="6">
    <source>
        <dbReference type="ARBA" id="ARBA00022982"/>
    </source>
</evidence>
<dbReference type="Proteomes" id="UP000094112">
    <property type="component" value="Unassembled WGS sequence"/>
</dbReference>
<dbReference type="FunFam" id="3.30.160.190:FF:000001">
    <property type="entry name" value="NADH-ubiquinone oxidoreductase 21 kDa subunit mitochondrial"/>
    <property type="match status" value="1"/>
</dbReference>
<gene>
    <name evidence="11" type="ORF">WICANDRAFT_28062</name>
</gene>
<accession>A0A1E3P6N3</accession>
<dbReference type="PANTHER" id="PTHR12219:SF8">
    <property type="entry name" value="NADH DEHYDROGENASE [UBIQUINONE] IRON-SULFUR PROTEIN 4, MITOCHONDRIAL"/>
    <property type="match status" value="1"/>
</dbReference>
<dbReference type="PANTHER" id="PTHR12219">
    <property type="entry name" value="NADH-UBIQUINONE OXIDOREDUCTASE"/>
    <property type="match status" value="1"/>
</dbReference>
<dbReference type="AlphaFoldDB" id="A0A1E3P6N3"/>
<dbReference type="Gene3D" id="3.30.160.190">
    <property type="entry name" value="atu1810 like domain"/>
    <property type="match status" value="1"/>
</dbReference>
<protein>
    <recommendedName>
        <fullName evidence="9">NADH dehydrogenase [ubiquinone] iron-sulfur protein 4, mitochondrial</fullName>
    </recommendedName>
</protein>
<evidence type="ECO:0000256" key="9">
    <source>
        <dbReference type="RuleBase" id="RU367010"/>
    </source>
</evidence>
<evidence type="ECO:0000313" key="12">
    <source>
        <dbReference type="Proteomes" id="UP000094112"/>
    </source>
</evidence>
<comment type="subcellular location">
    <subcellularLocation>
        <location evidence="9">Mitochondrion inner membrane</location>
        <topology evidence="9">Peripheral membrane protein</topology>
        <orientation evidence="9">Matrix side</orientation>
    </subcellularLocation>
</comment>
<name>A0A1E3P6N3_WICAA</name>
<dbReference type="InterPro" id="IPR006885">
    <property type="entry name" value="NADH_UbQ_FeS_4_mit-like"/>
</dbReference>
<dbReference type="OrthoDB" id="3089at2759"/>
<keyword evidence="6 9" id="KW-0249">Electron transport</keyword>
<keyword evidence="8 9" id="KW-0472">Membrane</keyword>
<organism evidence="11 12">
    <name type="scientific">Wickerhamomyces anomalus (strain ATCC 58044 / CBS 1984 / NCYC 433 / NRRL Y-366-8)</name>
    <name type="common">Yeast</name>
    <name type="synonym">Hansenula anomala</name>
    <dbReference type="NCBI Taxonomy" id="683960"/>
    <lineage>
        <taxon>Eukaryota</taxon>
        <taxon>Fungi</taxon>
        <taxon>Dikarya</taxon>
        <taxon>Ascomycota</taxon>
        <taxon>Saccharomycotina</taxon>
        <taxon>Saccharomycetes</taxon>
        <taxon>Phaffomycetales</taxon>
        <taxon>Wickerhamomycetaceae</taxon>
        <taxon>Wickerhamomyces</taxon>
    </lineage>
</organism>
<evidence type="ECO:0000256" key="7">
    <source>
        <dbReference type="ARBA" id="ARBA00023128"/>
    </source>
</evidence>
<evidence type="ECO:0000256" key="3">
    <source>
        <dbReference type="ARBA" id="ARBA00022660"/>
    </source>
</evidence>
<dbReference type="RefSeq" id="XP_019039744.1">
    <property type="nucleotide sequence ID" value="XM_019181445.1"/>
</dbReference>
<comment type="function">
    <text evidence="9">Accessory subunit of the mitochondrial membrane respiratory chain NADH dehydrogenase (Complex I), that is believed not to be involved in catalysis. Complex I functions in the transfer of electrons from NADH to the respiratory chain. The immediate electron acceptor for the enzyme is believed to be ubiquinone.</text>
</comment>
<keyword evidence="2 9" id="KW-0813">Transport</keyword>
<keyword evidence="3 9" id="KW-0679">Respiratory chain</keyword>
<feature type="region of interest" description="Disordered" evidence="10">
    <location>
        <begin position="1"/>
        <end position="24"/>
    </location>
</feature>
<comment type="similarity">
    <text evidence="1 9">Belongs to the complex I NDUFS4 subunit family.</text>
</comment>
<keyword evidence="4 9" id="KW-0999">Mitochondrion inner membrane</keyword>
<evidence type="ECO:0000256" key="8">
    <source>
        <dbReference type="ARBA" id="ARBA00023136"/>
    </source>
</evidence>
<sequence>MQKNESEVIEKQEDHGELPKEIVSGAPQELVTERVVRIYKESKPATQSGIWGRHNWKLDWDVLGKGHRWENDLIGYQSSSDYMQGTIMKFDTKESAIKFAQGQGWTFFVQEPNERRFKKKDYSKNFYHSPTKLKHIRTK</sequence>
<evidence type="ECO:0000256" key="5">
    <source>
        <dbReference type="ARBA" id="ARBA00022946"/>
    </source>
</evidence>
<evidence type="ECO:0000256" key="10">
    <source>
        <dbReference type="SAM" id="MobiDB-lite"/>
    </source>
</evidence>
<dbReference type="InterPro" id="IPR038532">
    <property type="entry name" value="NDUFS4-like_sf"/>
</dbReference>
<evidence type="ECO:0000256" key="1">
    <source>
        <dbReference type="ARBA" id="ARBA00005882"/>
    </source>
</evidence>
<dbReference type="Pfam" id="PF04800">
    <property type="entry name" value="NDUS4"/>
    <property type="match status" value="1"/>
</dbReference>
<reference evidence="11 12" key="1">
    <citation type="journal article" date="2016" name="Proc. Natl. Acad. Sci. U.S.A.">
        <title>Comparative genomics of biotechnologically important yeasts.</title>
        <authorList>
            <person name="Riley R."/>
            <person name="Haridas S."/>
            <person name="Wolfe K.H."/>
            <person name="Lopes M.R."/>
            <person name="Hittinger C.T."/>
            <person name="Goeker M."/>
            <person name="Salamov A.A."/>
            <person name="Wisecaver J.H."/>
            <person name="Long T.M."/>
            <person name="Calvey C.H."/>
            <person name="Aerts A.L."/>
            <person name="Barry K.W."/>
            <person name="Choi C."/>
            <person name="Clum A."/>
            <person name="Coughlan A.Y."/>
            <person name="Deshpande S."/>
            <person name="Douglass A.P."/>
            <person name="Hanson S.J."/>
            <person name="Klenk H.-P."/>
            <person name="LaButti K.M."/>
            <person name="Lapidus A."/>
            <person name="Lindquist E.A."/>
            <person name="Lipzen A.M."/>
            <person name="Meier-Kolthoff J.P."/>
            <person name="Ohm R.A."/>
            <person name="Otillar R.P."/>
            <person name="Pangilinan J.L."/>
            <person name="Peng Y."/>
            <person name="Rokas A."/>
            <person name="Rosa C.A."/>
            <person name="Scheuner C."/>
            <person name="Sibirny A.A."/>
            <person name="Slot J.C."/>
            <person name="Stielow J.B."/>
            <person name="Sun H."/>
            <person name="Kurtzman C.P."/>
            <person name="Blackwell M."/>
            <person name="Grigoriev I.V."/>
            <person name="Jeffries T.W."/>
        </authorList>
    </citation>
    <scope>NUCLEOTIDE SEQUENCE [LARGE SCALE GENOMIC DNA]</scope>
    <source>
        <strain evidence="12">ATCC 58044 / CBS 1984 / NCYC 433 / NRRL Y-366-8</strain>
    </source>
</reference>